<keyword evidence="10" id="KW-1185">Reference proteome</keyword>
<dbReference type="InterPro" id="IPR000014">
    <property type="entry name" value="PAS"/>
</dbReference>
<evidence type="ECO:0000313" key="9">
    <source>
        <dbReference type="EMBL" id="KTG26702.1"/>
    </source>
</evidence>
<dbReference type="SMART" id="SM00091">
    <property type="entry name" value="PAS"/>
    <property type="match status" value="1"/>
</dbReference>
<dbReference type="Gene3D" id="3.30.565.10">
    <property type="entry name" value="Histidine kinase-like ATPase, C-terminal domain"/>
    <property type="match status" value="1"/>
</dbReference>
<keyword evidence="7" id="KW-1133">Transmembrane helix</keyword>
<reference evidence="9 10" key="1">
    <citation type="submission" date="2015-12" db="EMBL/GenBank/DDBJ databases">
        <title>Haloferax profundi sp. nov. isolated from the Discovery deep brine-seawater interface in the Red Sea.</title>
        <authorList>
            <person name="Zhang G."/>
            <person name="Stingl U."/>
            <person name="Rashid M."/>
        </authorList>
    </citation>
    <scope>NUCLEOTIDE SEQUENCE [LARGE SCALE GENOMIC DNA]</scope>
    <source>
        <strain evidence="9 10">SB29</strain>
    </source>
</reference>
<keyword evidence="3" id="KW-0808">Transferase</keyword>
<sequence>MTAVAAFVSLGVAAYAWRRRSTPGAVALSVLSLASGWWSFGYFVELVATDLSTKLLVANLEWAGVLAAPVAWFVFASNYSGRDRYTSMPSILAASFLPMVAFVAVWTNPAHHLMWTSVTADPAANGSITILQTEWGPLYWVMLGYGYLLWLAGATILVRTAFDMPTIYRLQAVTLVVGALMPVLGNFATTLLELEGASFDMTPASFTFAGLACAVALNRYDLLESRPVPRWMARDRVVQTMTDAMLVTDTKWRVTDLNEAAQALFEHHVERLKGRTVGDIVPEFSPLRAERGPQTVSFDNSQRYYELFTSDFTDTQGRTIGHAVILRDVTDKRHNLQQLEVMNRVLRHNLRTEANLLEGYTGLVFDDLEEGDIDAARSHADVVRTHANILVNISEKARKLGELRDADGEIDEARNSPATIQIQNATATVESDYPEATIRFDSLPSGDVVCPPLFESIVVELLENGVEHTDAAEPVVTISGSAEDGVLELHIVDDGPGIAQSELAAIEADGETPLQHGSGLGLWLVTWGADQLRGDVSFEHRPEGGTDAVVRIPIRRHRVDETVSDAAHEQSGPDEAV</sequence>
<dbReference type="GO" id="GO:0004673">
    <property type="term" value="F:protein histidine kinase activity"/>
    <property type="evidence" value="ECO:0007669"/>
    <property type="project" value="UniProtKB-EC"/>
</dbReference>
<keyword evidence="7" id="KW-0812">Transmembrane</keyword>
<keyword evidence="5 9" id="KW-0418">Kinase</keyword>
<name>A0A0W1SKA3_9EURY</name>
<dbReference type="SUPFAM" id="SSF55785">
    <property type="entry name" value="PYP-like sensor domain (PAS domain)"/>
    <property type="match status" value="1"/>
</dbReference>
<feature type="transmembrane region" description="Helical" evidence="7">
    <location>
        <begin position="170"/>
        <end position="192"/>
    </location>
</feature>
<feature type="transmembrane region" description="Helical" evidence="7">
    <location>
        <begin position="138"/>
        <end position="158"/>
    </location>
</feature>
<dbReference type="InterPro" id="IPR036890">
    <property type="entry name" value="HATPase_C_sf"/>
</dbReference>
<comment type="catalytic activity">
    <reaction evidence="1">
        <text>ATP + protein L-histidine = ADP + protein N-phospho-L-histidine.</text>
        <dbReference type="EC" id="2.7.13.3"/>
    </reaction>
</comment>
<dbReference type="PANTHER" id="PTHR44936">
    <property type="entry name" value="SENSOR PROTEIN CREC"/>
    <property type="match status" value="1"/>
</dbReference>
<evidence type="ECO:0000259" key="8">
    <source>
        <dbReference type="PROSITE" id="PS50109"/>
    </source>
</evidence>
<gene>
    <name evidence="9" type="ORF">AUR66_00645</name>
</gene>
<evidence type="ECO:0000256" key="2">
    <source>
        <dbReference type="ARBA" id="ARBA00012438"/>
    </source>
</evidence>
<dbReference type="InterPro" id="IPR013656">
    <property type="entry name" value="PAS_4"/>
</dbReference>
<dbReference type="EMBL" id="LOPV01000217">
    <property type="protein sequence ID" value="KTG26702.1"/>
    <property type="molecule type" value="Genomic_DNA"/>
</dbReference>
<organism evidence="9 10">
    <name type="scientific">Haloferax profundi</name>
    <dbReference type="NCBI Taxonomy" id="1544718"/>
    <lineage>
        <taxon>Archaea</taxon>
        <taxon>Methanobacteriati</taxon>
        <taxon>Methanobacteriota</taxon>
        <taxon>Stenosarchaea group</taxon>
        <taxon>Halobacteria</taxon>
        <taxon>Halobacteriales</taxon>
        <taxon>Haloferacaceae</taxon>
        <taxon>Haloferax</taxon>
    </lineage>
</organism>
<evidence type="ECO:0000256" key="3">
    <source>
        <dbReference type="ARBA" id="ARBA00022679"/>
    </source>
</evidence>
<feature type="transmembrane region" description="Helical" evidence="7">
    <location>
        <begin position="25"/>
        <end position="44"/>
    </location>
</feature>
<dbReference type="AlphaFoldDB" id="A0A0W1SKA3"/>
<keyword evidence="6" id="KW-0067">ATP-binding</keyword>
<dbReference type="Pfam" id="PF08448">
    <property type="entry name" value="PAS_4"/>
    <property type="match status" value="1"/>
</dbReference>
<keyword evidence="7" id="KW-0472">Membrane</keyword>
<dbReference type="Pfam" id="PF16927">
    <property type="entry name" value="HisKA_7TM"/>
    <property type="match status" value="1"/>
</dbReference>
<evidence type="ECO:0000313" key="10">
    <source>
        <dbReference type="Proteomes" id="UP000053157"/>
    </source>
</evidence>
<dbReference type="SMART" id="SM00387">
    <property type="entry name" value="HATPase_c"/>
    <property type="match status" value="1"/>
</dbReference>
<dbReference type="InterPro" id="IPR035965">
    <property type="entry name" value="PAS-like_dom_sf"/>
</dbReference>
<evidence type="ECO:0000256" key="4">
    <source>
        <dbReference type="ARBA" id="ARBA00022741"/>
    </source>
</evidence>
<proteinExistence type="predicted"/>
<protein>
    <recommendedName>
        <fullName evidence="2">histidine kinase</fullName>
        <ecNumber evidence="2">2.7.13.3</ecNumber>
    </recommendedName>
</protein>
<dbReference type="Pfam" id="PF02518">
    <property type="entry name" value="HATPase_c"/>
    <property type="match status" value="1"/>
</dbReference>
<dbReference type="InterPro" id="IPR003594">
    <property type="entry name" value="HATPase_dom"/>
</dbReference>
<comment type="caution">
    <text evidence="9">The sequence shown here is derived from an EMBL/GenBank/DDBJ whole genome shotgun (WGS) entry which is preliminary data.</text>
</comment>
<evidence type="ECO:0000256" key="1">
    <source>
        <dbReference type="ARBA" id="ARBA00000085"/>
    </source>
</evidence>
<feature type="transmembrane region" description="Helical" evidence="7">
    <location>
        <begin position="56"/>
        <end position="76"/>
    </location>
</feature>
<evidence type="ECO:0000256" key="7">
    <source>
        <dbReference type="SAM" id="Phobius"/>
    </source>
</evidence>
<dbReference type="InterPro" id="IPR031621">
    <property type="entry name" value="HisKA_7TM"/>
</dbReference>
<keyword evidence="4" id="KW-0547">Nucleotide-binding</keyword>
<feature type="domain" description="Histidine kinase" evidence="8">
    <location>
        <begin position="454"/>
        <end position="556"/>
    </location>
</feature>
<dbReference type="PANTHER" id="PTHR44936:SF10">
    <property type="entry name" value="SENSOR PROTEIN RSTB"/>
    <property type="match status" value="1"/>
</dbReference>
<dbReference type="EC" id="2.7.13.3" evidence="2"/>
<evidence type="ECO:0000256" key="5">
    <source>
        <dbReference type="ARBA" id="ARBA00022777"/>
    </source>
</evidence>
<dbReference type="GO" id="GO:0005524">
    <property type="term" value="F:ATP binding"/>
    <property type="evidence" value="ECO:0007669"/>
    <property type="project" value="UniProtKB-KW"/>
</dbReference>
<dbReference type="CDD" id="cd00130">
    <property type="entry name" value="PAS"/>
    <property type="match status" value="1"/>
</dbReference>
<feature type="transmembrane region" description="Helical" evidence="7">
    <location>
        <begin position="88"/>
        <end position="107"/>
    </location>
</feature>
<dbReference type="InterPro" id="IPR005467">
    <property type="entry name" value="His_kinase_dom"/>
</dbReference>
<dbReference type="PROSITE" id="PS50109">
    <property type="entry name" value="HIS_KIN"/>
    <property type="match status" value="1"/>
</dbReference>
<dbReference type="Gene3D" id="3.30.450.20">
    <property type="entry name" value="PAS domain"/>
    <property type="match status" value="1"/>
</dbReference>
<accession>A0A0W1SKA3</accession>
<dbReference type="SUPFAM" id="SSF55874">
    <property type="entry name" value="ATPase domain of HSP90 chaperone/DNA topoisomerase II/histidine kinase"/>
    <property type="match status" value="1"/>
</dbReference>
<dbReference type="InterPro" id="IPR050980">
    <property type="entry name" value="2C_sensor_his_kinase"/>
</dbReference>
<dbReference type="Proteomes" id="UP000053157">
    <property type="component" value="Unassembled WGS sequence"/>
</dbReference>
<evidence type="ECO:0000256" key="6">
    <source>
        <dbReference type="ARBA" id="ARBA00022840"/>
    </source>
</evidence>